<dbReference type="GO" id="GO:0000976">
    <property type="term" value="F:transcription cis-regulatory region binding"/>
    <property type="evidence" value="ECO:0007669"/>
    <property type="project" value="TreeGrafter"/>
</dbReference>
<dbReference type="RefSeq" id="WP_068810105.1">
    <property type="nucleotide sequence ID" value="NZ_BMIY01000010.1"/>
</dbReference>
<dbReference type="AlphaFoldDB" id="A0A916QMI1"/>
<keyword evidence="3 8" id="KW-0597">Phosphoprotein</keyword>
<dbReference type="InterPro" id="IPR039420">
    <property type="entry name" value="WalR-like"/>
</dbReference>
<dbReference type="GO" id="GO:0006355">
    <property type="term" value="P:regulation of DNA-templated transcription"/>
    <property type="evidence" value="ECO:0007669"/>
    <property type="project" value="InterPro"/>
</dbReference>
<dbReference type="InterPro" id="IPR036388">
    <property type="entry name" value="WH-like_DNA-bd_sf"/>
</dbReference>
<dbReference type="SUPFAM" id="SSF52172">
    <property type="entry name" value="CheY-like"/>
    <property type="match status" value="1"/>
</dbReference>
<evidence type="ECO:0000256" key="2">
    <source>
        <dbReference type="ARBA" id="ARBA00022490"/>
    </source>
</evidence>
<dbReference type="OrthoDB" id="9802426at2"/>
<feature type="domain" description="OmpR/PhoB-type" evidence="11">
    <location>
        <begin position="123"/>
        <end position="218"/>
    </location>
</feature>
<evidence type="ECO:0000256" key="6">
    <source>
        <dbReference type="ARBA" id="ARBA00023125"/>
    </source>
</evidence>
<keyword evidence="4" id="KW-0902">Two-component regulatory system</keyword>
<dbReference type="SMART" id="SM00862">
    <property type="entry name" value="Trans_reg_C"/>
    <property type="match status" value="1"/>
</dbReference>
<gene>
    <name evidence="12" type="primary">pmrA</name>
    <name evidence="12" type="ORF">GCM10011403_24000</name>
</gene>
<evidence type="ECO:0000256" key="1">
    <source>
        <dbReference type="ARBA" id="ARBA00004496"/>
    </source>
</evidence>
<reference evidence="12" key="1">
    <citation type="journal article" date="2014" name="Int. J. Syst. Evol. Microbiol.">
        <title>Complete genome sequence of Corynebacterium casei LMG S-19264T (=DSM 44701T), isolated from a smear-ripened cheese.</title>
        <authorList>
            <consortium name="US DOE Joint Genome Institute (JGI-PGF)"/>
            <person name="Walter F."/>
            <person name="Albersmeier A."/>
            <person name="Kalinowski J."/>
            <person name="Ruckert C."/>
        </authorList>
    </citation>
    <scope>NUCLEOTIDE SEQUENCE</scope>
    <source>
        <strain evidence="12">CGMCC 1.15425</strain>
    </source>
</reference>
<sequence>MRVLLVEDDSLLGKATAEGLRMTFAVDWCTSAEDAKKYMATSDYDAITLDINLPGQSGLSFLQDVRRHLNTVPVILLTARDAVQHRVEGLNLGADDYLTKPFDLDELTARLYALIRRSQGRTTPELKVHDITFYPEVKQVRKAGSIINLSGRELAVLEVLMSNIDRVINKSQIESHIYDWDNNDIESNTIEVHISGLRRKLGKELIKTVRGVGYTITQ</sequence>
<dbReference type="PROSITE" id="PS51755">
    <property type="entry name" value="OMPR_PHOB"/>
    <property type="match status" value="1"/>
</dbReference>
<dbReference type="Gene3D" id="3.40.50.2300">
    <property type="match status" value="1"/>
</dbReference>
<keyword evidence="7" id="KW-0804">Transcription</keyword>
<dbReference type="Proteomes" id="UP000627715">
    <property type="component" value="Unassembled WGS sequence"/>
</dbReference>
<evidence type="ECO:0000256" key="9">
    <source>
        <dbReference type="PROSITE-ProRule" id="PRU01091"/>
    </source>
</evidence>
<evidence type="ECO:0000256" key="7">
    <source>
        <dbReference type="ARBA" id="ARBA00023163"/>
    </source>
</evidence>
<keyword evidence="6 9" id="KW-0238">DNA-binding</keyword>
<evidence type="ECO:0000256" key="5">
    <source>
        <dbReference type="ARBA" id="ARBA00023015"/>
    </source>
</evidence>
<dbReference type="InterPro" id="IPR001867">
    <property type="entry name" value="OmpR/PhoB-type_DNA-bd"/>
</dbReference>
<dbReference type="CDD" id="cd17624">
    <property type="entry name" value="REC_OmpR_PmrA-like"/>
    <property type="match status" value="1"/>
</dbReference>
<dbReference type="GO" id="GO:0005829">
    <property type="term" value="C:cytosol"/>
    <property type="evidence" value="ECO:0007669"/>
    <property type="project" value="TreeGrafter"/>
</dbReference>
<dbReference type="GO" id="GO:0032993">
    <property type="term" value="C:protein-DNA complex"/>
    <property type="evidence" value="ECO:0007669"/>
    <property type="project" value="TreeGrafter"/>
</dbReference>
<dbReference type="CDD" id="cd00383">
    <property type="entry name" value="trans_reg_C"/>
    <property type="match status" value="1"/>
</dbReference>
<evidence type="ECO:0000256" key="4">
    <source>
        <dbReference type="ARBA" id="ARBA00023012"/>
    </source>
</evidence>
<proteinExistence type="predicted"/>
<dbReference type="GO" id="GO:0000156">
    <property type="term" value="F:phosphorelay response regulator activity"/>
    <property type="evidence" value="ECO:0007669"/>
    <property type="project" value="TreeGrafter"/>
</dbReference>
<reference evidence="12" key="2">
    <citation type="submission" date="2020-09" db="EMBL/GenBank/DDBJ databases">
        <authorList>
            <person name="Sun Q."/>
            <person name="Zhou Y."/>
        </authorList>
    </citation>
    <scope>NUCLEOTIDE SEQUENCE</scope>
    <source>
        <strain evidence="12">CGMCC 1.15425</strain>
    </source>
</reference>
<evidence type="ECO:0000313" key="13">
    <source>
        <dbReference type="Proteomes" id="UP000627715"/>
    </source>
</evidence>
<comment type="caution">
    <text evidence="12">The sequence shown here is derived from an EMBL/GenBank/DDBJ whole genome shotgun (WGS) entry which is preliminary data.</text>
</comment>
<dbReference type="Gene3D" id="1.10.10.10">
    <property type="entry name" value="Winged helix-like DNA-binding domain superfamily/Winged helix DNA-binding domain"/>
    <property type="match status" value="1"/>
</dbReference>
<feature type="modified residue" description="4-aspartylphosphate" evidence="8">
    <location>
        <position position="50"/>
    </location>
</feature>
<dbReference type="PANTHER" id="PTHR48111:SF35">
    <property type="entry name" value="TRANSCRIPTIONAL REGULATORY PROTEIN QSEB"/>
    <property type="match status" value="1"/>
</dbReference>
<accession>A0A916QMI1</accession>
<keyword evidence="13" id="KW-1185">Reference proteome</keyword>
<dbReference type="PROSITE" id="PS50110">
    <property type="entry name" value="RESPONSE_REGULATORY"/>
    <property type="match status" value="1"/>
</dbReference>
<keyword evidence="5" id="KW-0805">Transcription regulation</keyword>
<dbReference type="SMART" id="SM00448">
    <property type="entry name" value="REC"/>
    <property type="match status" value="1"/>
</dbReference>
<dbReference type="PANTHER" id="PTHR48111">
    <property type="entry name" value="REGULATOR OF RPOS"/>
    <property type="match status" value="1"/>
</dbReference>
<feature type="DNA-binding region" description="OmpR/PhoB-type" evidence="9">
    <location>
        <begin position="123"/>
        <end position="218"/>
    </location>
</feature>
<dbReference type="EMBL" id="BMIY01000010">
    <property type="protein sequence ID" value="GFZ80074.1"/>
    <property type="molecule type" value="Genomic_DNA"/>
</dbReference>
<protein>
    <submittedName>
        <fullName evidence="12">DNA-binding response regulator</fullName>
    </submittedName>
</protein>
<dbReference type="Pfam" id="PF00486">
    <property type="entry name" value="Trans_reg_C"/>
    <property type="match status" value="1"/>
</dbReference>
<evidence type="ECO:0000259" key="10">
    <source>
        <dbReference type="PROSITE" id="PS50110"/>
    </source>
</evidence>
<dbReference type="Gene3D" id="6.10.250.690">
    <property type="match status" value="1"/>
</dbReference>
<name>A0A916QMI1_9GAMM</name>
<comment type="subcellular location">
    <subcellularLocation>
        <location evidence="1">Cytoplasm</location>
    </subcellularLocation>
</comment>
<dbReference type="Pfam" id="PF00072">
    <property type="entry name" value="Response_reg"/>
    <property type="match status" value="1"/>
</dbReference>
<evidence type="ECO:0000256" key="3">
    <source>
        <dbReference type="ARBA" id="ARBA00022553"/>
    </source>
</evidence>
<evidence type="ECO:0000259" key="11">
    <source>
        <dbReference type="PROSITE" id="PS51755"/>
    </source>
</evidence>
<keyword evidence="2" id="KW-0963">Cytoplasm</keyword>
<feature type="domain" description="Response regulatory" evidence="10">
    <location>
        <begin position="2"/>
        <end position="115"/>
    </location>
</feature>
<dbReference type="InterPro" id="IPR001789">
    <property type="entry name" value="Sig_transdc_resp-reg_receiver"/>
</dbReference>
<dbReference type="InterPro" id="IPR011006">
    <property type="entry name" value="CheY-like_superfamily"/>
</dbReference>
<organism evidence="12 13">
    <name type="scientific">Pseudohongiella nitratireducens</name>
    <dbReference type="NCBI Taxonomy" id="1768907"/>
    <lineage>
        <taxon>Bacteria</taxon>
        <taxon>Pseudomonadati</taxon>
        <taxon>Pseudomonadota</taxon>
        <taxon>Gammaproteobacteria</taxon>
        <taxon>Pseudomonadales</taxon>
        <taxon>Pseudohongiellaceae</taxon>
        <taxon>Pseudohongiella</taxon>
    </lineage>
</organism>
<evidence type="ECO:0000256" key="8">
    <source>
        <dbReference type="PROSITE-ProRule" id="PRU00169"/>
    </source>
</evidence>
<evidence type="ECO:0000313" key="12">
    <source>
        <dbReference type="EMBL" id="GFZ80074.1"/>
    </source>
</evidence>